<keyword evidence="5 11" id="KW-1133">Transmembrane helix</keyword>
<keyword evidence="14" id="KW-1185">Reference proteome</keyword>
<name>A0A4Z2GFU8_9TELE</name>
<evidence type="ECO:0000259" key="12">
    <source>
        <dbReference type="PROSITE" id="PS50259"/>
    </source>
</evidence>
<dbReference type="PRINTS" id="PR00248">
    <property type="entry name" value="GPCRMGR"/>
</dbReference>
<dbReference type="SUPFAM" id="SSF53822">
    <property type="entry name" value="Periplasmic binding protein-like I"/>
    <property type="match status" value="1"/>
</dbReference>
<evidence type="ECO:0000313" key="14">
    <source>
        <dbReference type="Proteomes" id="UP000314294"/>
    </source>
</evidence>
<comment type="caution">
    <text evidence="13">The sequence shown here is derived from an EMBL/GenBank/DDBJ whole genome shotgun (WGS) entry which is preliminary data.</text>
</comment>
<comment type="subcellular location">
    <subcellularLocation>
        <location evidence="1">Cell membrane</location>
        <topology evidence="1">Multi-pass membrane protein</topology>
    </subcellularLocation>
</comment>
<dbReference type="Pfam" id="PF00003">
    <property type="entry name" value="7tm_3"/>
    <property type="match status" value="1"/>
</dbReference>
<proteinExistence type="predicted"/>
<organism evidence="13 14">
    <name type="scientific">Liparis tanakae</name>
    <name type="common">Tanaka's snailfish</name>
    <dbReference type="NCBI Taxonomy" id="230148"/>
    <lineage>
        <taxon>Eukaryota</taxon>
        <taxon>Metazoa</taxon>
        <taxon>Chordata</taxon>
        <taxon>Craniata</taxon>
        <taxon>Vertebrata</taxon>
        <taxon>Euteleostomi</taxon>
        <taxon>Actinopterygii</taxon>
        <taxon>Neopterygii</taxon>
        <taxon>Teleostei</taxon>
        <taxon>Neoteleostei</taxon>
        <taxon>Acanthomorphata</taxon>
        <taxon>Eupercaria</taxon>
        <taxon>Perciformes</taxon>
        <taxon>Cottioidei</taxon>
        <taxon>Cottales</taxon>
        <taxon>Liparidae</taxon>
        <taxon>Liparis</taxon>
    </lineage>
</organism>
<sequence>MFLRTQVMIYAIREINQRVPRVLPNVSIGYEIYDTCGDVSFAIRATLQLLRNQSDARSCLVPEDFQTVLPEPETKAVIGESSSEVSIAVARVLALSSVTQIGYAATSQVLSRKLKFPTFLRTIPSDEHQTKAIVDLVVKFNWKTVIVVGSDDEHGRYGSDNLEDLFRAEDICVEFIEILPGSFYLNNYTHVYVTELIRKINESSAEAVILFTGESNVAVIMEAAIQHGLNRTWIATNTWSTSNTISTLLDIEGVGEVFGFVSKRNEVPGFKDYVLSIFNGPSNSFLKHYLDHCADLDDEFSCLQENGERDCSTTDSHASCLADYIDRDMSYSIYLAVEVIALGLRSLLKCDDHHCKRQECKRCSAEQYSSPRRNECISKTVEFLQRSDPFVCVLSALAVLGIAVTVAFAAAFTVYWGTPVVKAVGGYLCLLELLSLLLCFSLTFSFAGRPTGDTCMVGLPLYGIAFSLCIACILANLLQISLGFSFEVGGRSWAKRLHQPAVLVTIVTGIQVGLCMSWLVLYPPRAGQVIFKETILKQCEKGSNEFFIAMLTYNSFLALVCFVFAFKGRKLPDLYKNARLIAVSMLLFLIVWVFLIPIYISLIGKYKRATESTAILISSYSILGCHLAPKCYIMVFKKELNDKNAIAEYIRKHYEQSGTAEVTSAPP</sequence>
<feature type="transmembrane region" description="Helical" evidence="11">
    <location>
        <begin position="578"/>
        <end position="600"/>
    </location>
</feature>
<dbReference type="Gene3D" id="3.40.50.2300">
    <property type="match status" value="2"/>
</dbReference>
<evidence type="ECO:0000256" key="11">
    <source>
        <dbReference type="SAM" id="Phobius"/>
    </source>
</evidence>
<gene>
    <name evidence="13" type="primary">gprc6a_1</name>
    <name evidence="13" type="ORF">EYF80_037750</name>
</gene>
<evidence type="ECO:0000256" key="2">
    <source>
        <dbReference type="ARBA" id="ARBA00022475"/>
    </source>
</evidence>
<dbReference type="Pfam" id="PF01094">
    <property type="entry name" value="ANF_receptor"/>
    <property type="match status" value="1"/>
</dbReference>
<feature type="transmembrane region" description="Helical" evidence="11">
    <location>
        <begin position="546"/>
        <end position="566"/>
    </location>
</feature>
<dbReference type="GO" id="GO:0005886">
    <property type="term" value="C:plasma membrane"/>
    <property type="evidence" value="ECO:0007669"/>
    <property type="project" value="UniProtKB-SubCell"/>
</dbReference>
<dbReference type="InterPro" id="IPR001828">
    <property type="entry name" value="ANF_lig-bd_rcpt"/>
</dbReference>
<keyword evidence="10" id="KW-0807">Transducer</keyword>
<evidence type="ECO:0000256" key="7">
    <source>
        <dbReference type="ARBA" id="ARBA00023136"/>
    </source>
</evidence>
<dbReference type="Proteomes" id="UP000314294">
    <property type="component" value="Unassembled WGS sequence"/>
</dbReference>
<dbReference type="FunFam" id="3.40.50.2300:FF:000016">
    <property type="entry name" value="Taste 1 receptor member 2"/>
    <property type="match status" value="1"/>
</dbReference>
<evidence type="ECO:0000256" key="3">
    <source>
        <dbReference type="ARBA" id="ARBA00022692"/>
    </source>
</evidence>
<feature type="transmembrane region" description="Helical" evidence="11">
    <location>
        <begin position="393"/>
        <end position="415"/>
    </location>
</feature>
<dbReference type="InterPro" id="IPR000337">
    <property type="entry name" value="GPCR_3"/>
</dbReference>
<keyword evidence="6" id="KW-0297">G-protein coupled receptor</keyword>
<dbReference type="EMBL" id="SRLO01000561">
    <property type="protein sequence ID" value="TNN52035.1"/>
    <property type="molecule type" value="Genomic_DNA"/>
</dbReference>
<keyword evidence="2" id="KW-1003">Cell membrane</keyword>
<evidence type="ECO:0000313" key="13">
    <source>
        <dbReference type="EMBL" id="TNN52035.1"/>
    </source>
</evidence>
<reference evidence="13 14" key="1">
    <citation type="submission" date="2019-03" db="EMBL/GenBank/DDBJ databases">
        <title>First draft genome of Liparis tanakae, snailfish: a comprehensive survey of snailfish specific genes.</title>
        <authorList>
            <person name="Kim W."/>
            <person name="Song I."/>
            <person name="Jeong J.-H."/>
            <person name="Kim D."/>
            <person name="Kim S."/>
            <person name="Ryu S."/>
            <person name="Song J.Y."/>
            <person name="Lee S.K."/>
        </authorList>
    </citation>
    <scope>NUCLEOTIDE SEQUENCE [LARGE SCALE GENOMIC DNA]</scope>
    <source>
        <tissue evidence="13">Muscle</tissue>
    </source>
</reference>
<dbReference type="GO" id="GO:0004930">
    <property type="term" value="F:G protein-coupled receptor activity"/>
    <property type="evidence" value="ECO:0007669"/>
    <property type="project" value="UniProtKB-KW"/>
</dbReference>
<evidence type="ECO:0000256" key="1">
    <source>
        <dbReference type="ARBA" id="ARBA00004651"/>
    </source>
</evidence>
<evidence type="ECO:0000256" key="5">
    <source>
        <dbReference type="ARBA" id="ARBA00022989"/>
    </source>
</evidence>
<feature type="transmembrane region" description="Helical" evidence="11">
    <location>
        <begin position="427"/>
        <end position="447"/>
    </location>
</feature>
<keyword evidence="9" id="KW-0325">Glycoprotein</keyword>
<feature type="transmembrane region" description="Helical" evidence="11">
    <location>
        <begin position="459"/>
        <end position="480"/>
    </location>
</feature>
<evidence type="ECO:0000256" key="10">
    <source>
        <dbReference type="ARBA" id="ARBA00023224"/>
    </source>
</evidence>
<keyword evidence="3 11" id="KW-0812">Transmembrane</keyword>
<dbReference type="AlphaFoldDB" id="A0A4Z2GFU8"/>
<dbReference type="InterPro" id="IPR028082">
    <property type="entry name" value="Peripla_BP_I"/>
</dbReference>
<evidence type="ECO:0000256" key="4">
    <source>
        <dbReference type="ARBA" id="ARBA00022729"/>
    </source>
</evidence>
<dbReference type="PROSITE" id="PS50259">
    <property type="entry name" value="G_PROTEIN_RECEP_F3_4"/>
    <property type="match status" value="1"/>
</dbReference>
<evidence type="ECO:0000256" key="6">
    <source>
        <dbReference type="ARBA" id="ARBA00023040"/>
    </source>
</evidence>
<feature type="domain" description="G-protein coupled receptors family 3 profile" evidence="12">
    <location>
        <begin position="390"/>
        <end position="641"/>
    </location>
</feature>
<dbReference type="OrthoDB" id="5984008at2759"/>
<keyword evidence="8 13" id="KW-0675">Receptor</keyword>
<dbReference type="PANTHER" id="PTHR24061:SF422">
    <property type="entry name" value="G-PROTEIN COUPLED RECEPTORS FAMILY 3 PROFILE DOMAIN-CONTAINING PROTEIN"/>
    <property type="match status" value="1"/>
</dbReference>
<dbReference type="PANTHER" id="PTHR24061">
    <property type="entry name" value="CALCIUM-SENSING RECEPTOR-RELATED"/>
    <property type="match status" value="1"/>
</dbReference>
<keyword evidence="7 11" id="KW-0472">Membrane</keyword>
<evidence type="ECO:0000256" key="9">
    <source>
        <dbReference type="ARBA" id="ARBA00023180"/>
    </source>
</evidence>
<evidence type="ECO:0000256" key="8">
    <source>
        <dbReference type="ARBA" id="ARBA00023170"/>
    </source>
</evidence>
<accession>A0A4Z2GFU8</accession>
<keyword evidence="4" id="KW-0732">Signal</keyword>
<dbReference type="InterPro" id="IPR017978">
    <property type="entry name" value="GPCR_3_C"/>
</dbReference>
<feature type="transmembrane region" description="Helical" evidence="11">
    <location>
        <begin position="501"/>
        <end position="521"/>
    </location>
</feature>
<dbReference type="InterPro" id="IPR000068">
    <property type="entry name" value="GPCR_3_Ca_sens_rcpt-rel"/>
</dbReference>
<protein>
    <submittedName>
        <fullName evidence="13">G-protein coupled receptor family C group 6 member A</fullName>
    </submittedName>
</protein>